<evidence type="ECO:0000256" key="1">
    <source>
        <dbReference type="SAM" id="MobiDB-lite"/>
    </source>
</evidence>
<dbReference type="AntiFam" id="ANF00095">
    <property type="entry name" value="Shadow ORF (opposite ABC transporters)"/>
</dbReference>
<evidence type="ECO:0000313" key="2">
    <source>
        <dbReference type="EMBL" id="GCC45725.1"/>
    </source>
</evidence>
<accession>A0A401TSW8</accession>
<protein>
    <submittedName>
        <fullName evidence="2">Uncharacterized protein</fullName>
    </submittedName>
</protein>
<dbReference type="Proteomes" id="UP000287033">
    <property type="component" value="Unassembled WGS sequence"/>
</dbReference>
<keyword evidence="3" id="KW-1185">Reference proteome</keyword>
<reference evidence="2 3" key="1">
    <citation type="journal article" date="2018" name="Nat. Ecol. Evol.">
        <title>Shark genomes provide insights into elasmobranch evolution and the origin of vertebrates.</title>
        <authorList>
            <person name="Hara Y"/>
            <person name="Yamaguchi K"/>
            <person name="Onimaru K"/>
            <person name="Kadota M"/>
            <person name="Koyanagi M"/>
            <person name="Keeley SD"/>
            <person name="Tatsumi K"/>
            <person name="Tanaka K"/>
            <person name="Motone F"/>
            <person name="Kageyama Y"/>
            <person name="Nozu R"/>
            <person name="Adachi N"/>
            <person name="Nishimura O"/>
            <person name="Nakagawa R"/>
            <person name="Tanegashima C"/>
            <person name="Kiyatake I"/>
            <person name="Matsumoto R"/>
            <person name="Murakumo K"/>
            <person name="Nishida K"/>
            <person name="Terakita A"/>
            <person name="Kuratani S"/>
            <person name="Sato K"/>
            <person name="Hyodo S Kuraku.S."/>
        </authorList>
    </citation>
    <scope>NUCLEOTIDE SEQUENCE [LARGE SCALE GENOMIC DNA]</scope>
</reference>
<evidence type="ECO:0000313" key="3">
    <source>
        <dbReference type="Proteomes" id="UP000287033"/>
    </source>
</evidence>
<gene>
    <name evidence="2" type="ORF">chiPu_0029881</name>
</gene>
<dbReference type="AlphaFoldDB" id="A0A401TSW8"/>
<feature type="non-terminal residue" evidence="2">
    <location>
        <position position="250"/>
    </location>
</feature>
<feature type="region of interest" description="Disordered" evidence="1">
    <location>
        <begin position="140"/>
        <end position="228"/>
    </location>
</feature>
<dbReference type="EMBL" id="BEZZ01168650">
    <property type="protein sequence ID" value="GCC45725.1"/>
    <property type="molecule type" value="Genomic_DNA"/>
</dbReference>
<feature type="compositionally biased region" description="Basic and acidic residues" evidence="1">
    <location>
        <begin position="197"/>
        <end position="228"/>
    </location>
</feature>
<name>A0A401TSW8_CHIPU</name>
<proteinExistence type="predicted"/>
<sequence>MQRQDLADLGLDGLQRIERGHRLLEDDRDVVAADLAHLLVGRGQEIAAAETDRTGRMRGRRIRQQLQYRQRADGFSRTGFADQCDALAALDRERDAVDRNRTAEGDREVADIEQRLVGRVHASALRERLARIEGVARGFADEDQERQHDRDREEAGEAEPRRLHIGLALRQQFTERGRAGRQAEAEEIQRRQRHHRGRDDEGQERHGRDHRVRQEMAEHDHAVGDAERARRLDVFEIAAAQEFGAHEAHQ</sequence>
<feature type="compositionally biased region" description="Basic and acidic residues" evidence="1">
    <location>
        <begin position="173"/>
        <end position="190"/>
    </location>
</feature>
<feature type="compositionally biased region" description="Basic and acidic residues" evidence="1">
    <location>
        <begin position="145"/>
        <end position="162"/>
    </location>
</feature>
<comment type="caution">
    <text evidence="2">The sequence shown here is derived from an EMBL/GenBank/DDBJ whole genome shotgun (WGS) entry which is preliminary data.</text>
</comment>
<organism evidence="2 3">
    <name type="scientific">Chiloscyllium punctatum</name>
    <name type="common">Brownbanded bambooshark</name>
    <name type="synonym">Hemiscyllium punctatum</name>
    <dbReference type="NCBI Taxonomy" id="137246"/>
    <lineage>
        <taxon>Eukaryota</taxon>
        <taxon>Metazoa</taxon>
        <taxon>Chordata</taxon>
        <taxon>Craniata</taxon>
        <taxon>Vertebrata</taxon>
        <taxon>Chondrichthyes</taxon>
        <taxon>Elasmobranchii</taxon>
        <taxon>Galeomorphii</taxon>
        <taxon>Galeoidea</taxon>
        <taxon>Orectolobiformes</taxon>
        <taxon>Hemiscylliidae</taxon>
        <taxon>Chiloscyllium</taxon>
    </lineage>
</organism>